<dbReference type="Proteomes" id="UP001059596">
    <property type="component" value="Unassembled WGS sequence"/>
</dbReference>
<accession>A0A9Q0BPU0</accession>
<evidence type="ECO:0000313" key="2">
    <source>
        <dbReference type="Proteomes" id="UP001059596"/>
    </source>
</evidence>
<gene>
    <name evidence="1" type="ORF">M5D96_006232</name>
</gene>
<dbReference type="EMBL" id="JAMKOV010000004">
    <property type="protein sequence ID" value="KAI8040292.1"/>
    <property type="molecule type" value="Genomic_DNA"/>
</dbReference>
<name>A0A9Q0BPU0_9MUSC</name>
<sequence length="37" mass="3896">MPNSSSLSSSEYSFTLGFTDSMGDLSLSPIFVGIFSS</sequence>
<proteinExistence type="predicted"/>
<dbReference type="AlphaFoldDB" id="A0A9Q0BPU0"/>
<organism evidence="1 2">
    <name type="scientific">Drosophila gunungcola</name>
    <name type="common">fruit fly</name>
    <dbReference type="NCBI Taxonomy" id="103775"/>
    <lineage>
        <taxon>Eukaryota</taxon>
        <taxon>Metazoa</taxon>
        <taxon>Ecdysozoa</taxon>
        <taxon>Arthropoda</taxon>
        <taxon>Hexapoda</taxon>
        <taxon>Insecta</taxon>
        <taxon>Pterygota</taxon>
        <taxon>Neoptera</taxon>
        <taxon>Endopterygota</taxon>
        <taxon>Diptera</taxon>
        <taxon>Brachycera</taxon>
        <taxon>Muscomorpha</taxon>
        <taxon>Ephydroidea</taxon>
        <taxon>Drosophilidae</taxon>
        <taxon>Drosophila</taxon>
        <taxon>Sophophora</taxon>
    </lineage>
</organism>
<reference evidence="1" key="1">
    <citation type="journal article" date="2023" name="Genome Biol. Evol.">
        <title>Long-read-based Genome Assembly of Drosophila gunungcola Reveals Fewer Chemosensory Genes in Flower-breeding Species.</title>
        <authorList>
            <person name="Negi A."/>
            <person name="Liao B.Y."/>
            <person name="Yeh S.D."/>
        </authorList>
    </citation>
    <scope>NUCLEOTIDE SEQUENCE</scope>
    <source>
        <strain evidence="1">Sukarami</strain>
    </source>
</reference>
<keyword evidence="2" id="KW-1185">Reference proteome</keyword>
<evidence type="ECO:0000313" key="1">
    <source>
        <dbReference type="EMBL" id="KAI8040292.1"/>
    </source>
</evidence>
<protein>
    <submittedName>
        <fullName evidence="1">Uncharacterized protein</fullName>
    </submittedName>
</protein>
<comment type="caution">
    <text evidence="1">The sequence shown here is derived from an EMBL/GenBank/DDBJ whole genome shotgun (WGS) entry which is preliminary data.</text>
</comment>